<dbReference type="Proteomes" id="UP000245119">
    <property type="component" value="Linkage Group LG12"/>
</dbReference>
<feature type="region of interest" description="Disordered" evidence="1">
    <location>
        <begin position="1"/>
        <end position="83"/>
    </location>
</feature>
<feature type="region of interest" description="Disordered" evidence="1">
    <location>
        <begin position="153"/>
        <end position="173"/>
    </location>
</feature>
<evidence type="ECO:0000313" key="2">
    <source>
        <dbReference type="EMBL" id="PVD20859.1"/>
    </source>
</evidence>
<accession>A0A2T7NI54</accession>
<name>A0A2T7NI54_POMCA</name>
<proteinExistence type="predicted"/>
<evidence type="ECO:0000313" key="3">
    <source>
        <dbReference type="Proteomes" id="UP000245119"/>
    </source>
</evidence>
<sequence length="315" mass="34471">MMAREANDVDVDRPGGGSEQKLSAVSDEVHNEDEANEIGVRSDEASEVGIRDDGDGDVGVSDDKTNMANDVEESGVGESDGDECRLGISEDEFGKLDSSVSSVGVGGQLISVSVNCDRSHSGQDVKYQGLGTVDWLLPDDNTPEINQLERAVGDGMQPGPASDEPVKWKQVRRPNRKVRIRNERSLKSAKSGMVAMIRWSEDRVSQVTSAGKCTLLSRSITIAIGHLVRNDHRDSCWLLVLEFHPGHADEWPKRWLLLWRGHRSCMFGSKGGGTSWYVVTWLMTSGAVRTPSLVGGYALAKGCGRKRGVRNWLRH</sequence>
<feature type="compositionally biased region" description="Basic and acidic residues" evidence="1">
    <location>
        <begin position="1"/>
        <end position="13"/>
    </location>
</feature>
<keyword evidence="3" id="KW-1185">Reference proteome</keyword>
<dbReference type="EMBL" id="PZQS01000012">
    <property type="protein sequence ID" value="PVD20859.1"/>
    <property type="molecule type" value="Genomic_DNA"/>
</dbReference>
<gene>
    <name evidence="2" type="ORF">C0Q70_19020</name>
</gene>
<dbReference type="AlphaFoldDB" id="A0A2T7NI54"/>
<feature type="compositionally biased region" description="Basic and acidic residues" evidence="1">
    <location>
        <begin position="40"/>
        <end position="53"/>
    </location>
</feature>
<evidence type="ECO:0000256" key="1">
    <source>
        <dbReference type="SAM" id="MobiDB-lite"/>
    </source>
</evidence>
<feature type="compositionally biased region" description="Acidic residues" evidence="1">
    <location>
        <begin position="70"/>
        <end position="81"/>
    </location>
</feature>
<comment type="caution">
    <text evidence="2">The sequence shown here is derived from an EMBL/GenBank/DDBJ whole genome shotgun (WGS) entry which is preliminary data.</text>
</comment>
<organism evidence="2 3">
    <name type="scientific">Pomacea canaliculata</name>
    <name type="common">Golden apple snail</name>
    <dbReference type="NCBI Taxonomy" id="400727"/>
    <lineage>
        <taxon>Eukaryota</taxon>
        <taxon>Metazoa</taxon>
        <taxon>Spiralia</taxon>
        <taxon>Lophotrochozoa</taxon>
        <taxon>Mollusca</taxon>
        <taxon>Gastropoda</taxon>
        <taxon>Caenogastropoda</taxon>
        <taxon>Architaenioglossa</taxon>
        <taxon>Ampullarioidea</taxon>
        <taxon>Ampullariidae</taxon>
        <taxon>Pomacea</taxon>
    </lineage>
</organism>
<reference evidence="2 3" key="1">
    <citation type="submission" date="2018-04" db="EMBL/GenBank/DDBJ databases">
        <title>The genome of golden apple snail Pomacea canaliculata provides insight into stress tolerance and invasive adaptation.</title>
        <authorList>
            <person name="Liu C."/>
            <person name="Liu B."/>
            <person name="Ren Y."/>
            <person name="Zhang Y."/>
            <person name="Wang H."/>
            <person name="Li S."/>
            <person name="Jiang F."/>
            <person name="Yin L."/>
            <person name="Zhang G."/>
            <person name="Qian W."/>
            <person name="Fan W."/>
        </authorList>
    </citation>
    <scope>NUCLEOTIDE SEQUENCE [LARGE SCALE GENOMIC DNA]</scope>
    <source>
        <strain evidence="2">SZHN2017</strain>
        <tissue evidence="2">Muscle</tissue>
    </source>
</reference>
<protein>
    <submittedName>
        <fullName evidence="2">Uncharacterized protein</fullName>
    </submittedName>
</protein>